<dbReference type="SMART" id="SM00320">
    <property type="entry name" value="WD40"/>
    <property type="match status" value="5"/>
</dbReference>
<feature type="compositionally biased region" description="Polar residues" evidence="4">
    <location>
        <begin position="557"/>
        <end position="579"/>
    </location>
</feature>
<reference evidence="5 6" key="1">
    <citation type="submission" date="2014-07" db="EMBL/GenBank/DDBJ databases">
        <title>Genomic and transcriptomic analysis on Apis cerana provide comprehensive insights into honey bee biology.</title>
        <authorList>
            <person name="Diao Q."/>
            <person name="Sun L."/>
            <person name="Zheng H."/>
            <person name="Zheng H."/>
            <person name="Xu S."/>
            <person name="Wang S."/>
            <person name="Zeng Z."/>
            <person name="Hu F."/>
            <person name="Su S."/>
            <person name="Wu J."/>
        </authorList>
    </citation>
    <scope>NUCLEOTIDE SEQUENCE [LARGE SCALE GENOMIC DNA]</scope>
    <source>
        <tissue evidence="5">Pupae without intestine</tissue>
    </source>
</reference>
<feature type="compositionally biased region" description="Polar residues" evidence="4">
    <location>
        <begin position="473"/>
        <end position="492"/>
    </location>
</feature>
<name>A0A2A3E558_APICC</name>
<protein>
    <submittedName>
        <fullName evidence="5">WD repeat-containing protein</fullName>
    </submittedName>
</protein>
<dbReference type="Gene3D" id="2.130.10.10">
    <property type="entry name" value="YVTN repeat-like/Quinoprotein amine dehydrogenase"/>
    <property type="match status" value="2"/>
</dbReference>
<evidence type="ECO:0000256" key="4">
    <source>
        <dbReference type="SAM" id="MobiDB-lite"/>
    </source>
</evidence>
<feature type="region of interest" description="Disordered" evidence="4">
    <location>
        <begin position="389"/>
        <end position="421"/>
    </location>
</feature>
<dbReference type="InterPro" id="IPR051362">
    <property type="entry name" value="WD_repeat_creC_regulators"/>
</dbReference>
<feature type="repeat" description="WD" evidence="3">
    <location>
        <begin position="322"/>
        <end position="363"/>
    </location>
</feature>
<evidence type="ECO:0000313" key="6">
    <source>
        <dbReference type="Proteomes" id="UP000242457"/>
    </source>
</evidence>
<keyword evidence="6" id="KW-1185">Reference proteome</keyword>
<keyword evidence="1 3" id="KW-0853">WD repeat</keyword>
<dbReference type="SUPFAM" id="SSF50978">
    <property type="entry name" value="WD40 repeat-like"/>
    <property type="match status" value="1"/>
</dbReference>
<evidence type="ECO:0000256" key="3">
    <source>
        <dbReference type="PROSITE-ProRule" id="PRU00221"/>
    </source>
</evidence>
<dbReference type="AlphaFoldDB" id="A0A2A3E558"/>
<proteinExistence type="predicted"/>
<dbReference type="EMBL" id="KZ288387">
    <property type="protein sequence ID" value="PBC26422.1"/>
    <property type="molecule type" value="Genomic_DNA"/>
</dbReference>
<dbReference type="PANTHER" id="PTHR14107:SF16">
    <property type="entry name" value="AT02583P"/>
    <property type="match status" value="1"/>
</dbReference>
<dbReference type="PANTHER" id="PTHR14107">
    <property type="entry name" value="WD REPEAT PROTEIN"/>
    <property type="match status" value="1"/>
</dbReference>
<sequence length="693" mass="76404">MHDEQFRYRTWGAFNSGCMKNRFWTRNYQQTYRKAETNADFFVSDELLRRTAGGKMAVQLDGGGKEDLKTQFVTREGTYKLMTLSEYSRPNRVGYTNSQGSASVRVSFVTLPDPADPTGTQGLGDRMCFNFGKELYIYVYRGVKKAVDLNKPVDKKLYKGTNPTCHNFNQTTATADSAPLLVGFSTGQIQLIDPIKKELSKLYNEDRLIDKSKVTCIKWVPGSNNLFLVSHSSGQLYLYNEELLCGTTAPHYQSFKSGDGYAIYTCKTKSTRNPLYRWVIGAEGCCINEFAFSPCGSNLAVVSQDGFLRVFQYNTMELVGSARSYFGGFLCVCWSPDGRYVVVGGEDDLVTIWSFHEKRVVARGQGHHSWVSVVAFDPYTTSYGDHDPDFSGSDDETLPHNNHNHYHEKSNRLSTTSQGIHSNRNSCGSELRVSGGTCYRLGSVSQDTQLCLWDITEDVLRQPICAKQRPSAAGSSILPTSATINSGNGSTTNHHLNNSKHNNLNNVNCKENASGNNESSNNSMSTNTAVSTVNSLTQRLAGLGFGERKGDNHKRNFSLTMRGSGASNSTIMQNSGSDKTTTNSNTNSNLNSVSGNLVGPNKKVSSVMDDPMRLIGTAWCPRFDECPVLEPLVCKKLAHERLTELVFREDCFVTACQDGYVYTWARPGHMPGIGQVGNALHVVSPAESGGTIV</sequence>
<gene>
    <name evidence="5" type="ORF">APICC_01336</name>
</gene>
<keyword evidence="2" id="KW-0677">Repeat</keyword>
<dbReference type="Proteomes" id="UP000242457">
    <property type="component" value="Unassembled WGS sequence"/>
</dbReference>
<organism evidence="5 6">
    <name type="scientific">Apis cerana cerana</name>
    <name type="common">Oriental honeybee</name>
    <dbReference type="NCBI Taxonomy" id="94128"/>
    <lineage>
        <taxon>Eukaryota</taxon>
        <taxon>Metazoa</taxon>
        <taxon>Ecdysozoa</taxon>
        <taxon>Arthropoda</taxon>
        <taxon>Hexapoda</taxon>
        <taxon>Insecta</taxon>
        <taxon>Pterygota</taxon>
        <taxon>Neoptera</taxon>
        <taxon>Endopterygota</taxon>
        <taxon>Hymenoptera</taxon>
        <taxon>Apocrita</taxon>
        <taxon>Aculeata</taxon>
        <taxon>Apoidea</taxon>
        <taxon>Anthophila</taxon>
        <taxon>Apidae</taxon>
        <taxon>Apis</taxon>
    </lineage>
</organism>
<evidence type="ECO:0000256" key="1">
    <source>
        <dbReference type="ARBA" id="ARBA00022574"/>
    </source>
</evidence>
<dbReference type="InterPro" id="IPR001680">
    <property type="entry name" value="WD40_rpt"/>
</dbReference>
<evidence type="ECO:0000256" key="2">
    <source>
        <dbReference type="ARBA" id="ARBA00022737"/>
    </source>
</evidence>
<feature type="region of interest" description="Disordered" evidence="4">
    <location>
        <begin position="469"/>
        <end position="529"/>
    </location>
</feature>
<dbReference type="PROSITE" id="PS50082">
    <property type="entry name" value="WD_REPEATS_2"/>
    <property type="match status" value="1"/>
</dbReference>
<evidence type="ECO:0000313" key="5">
    <source>
        <dbReference type="EMBL" id="PBC26422.1"/>
    </source>
</evidence>
<feature type="compositionally biased region" description="Low complexity" evidence="4">
    <location>
        <begin position="580"/>
        <end position="599"/>
    </location>
</feature>
<dbReference type="Pfam" id="PF00400">
    <property type="entry name" value="WD40"/>
    <property type="match status" value="1"/>
</dbReference>
<dbReference type="STRING" id="94128.A0A2A3E558"/>
<dbReference type="OrthoDB" id="3367at2759"/>
<dbReference type="InterPro" id="IPR015943">
    <property type="entry name" value="WD40/YVTN_repeat-like_dom_sf"/>
</dbReference>
<accession>A0A2A3E558</accession>
<feature type="compositionally biased region" description="Low complexity" evidence="4">
    <location>
        <begin position="493"/>
        <end position="529"/>
    </location>
</feature>
<feature type="compositionally biased region" description="Polar residues" evidence="4">
    <location>
        <begin position="412"/>
        <end position="421"/>
    </location>
</feature>
<dbReference type="InterPro" id="IPR036322">
    <property type="entry name" value="WD40_repeat_dom_sf"/>
</dbReference>
<feature type="region of interest" description="Disordered" evidence="4">
    <location>
        <begin position="544"/>
        <end position="602"/>
    </location>
</feature>